<evidence type="ECO:0000256" key="1">
    <source>
        <dbReference type="SAM" id="MobiDB-lite"/>
    </source>
</evidence>
<proteinExistence type="predicted"/>
<name>A0A146FK42_ASPKA</name>
<dbReference type="VEuPathDB" id="FungiDB:ASPFODRAFT_45080"/>
<feature type="compositionally biased region" description="Polar residues" evidence="1">
    <location>
        <begin position="1"/>
        <end position="13"/>
    </location>
</feature>
<feature type="region of interest" description="Disordered" evidence="1">
    <location>
        <begin position="1"/>
        <end position="41"/>
    </location>
</feature>
<organism evidence="2 3">
    <name type="scientific">Aspergillus kawachii</name>
    <name type="common">White koji mold</name>
    <name type="synonym">Aspergillus awamori var. kawachi</name>
    <dbReference type="NCBI Taxonomy" id="1069201"/>
    <lineage>
        <taxon>Eukaryota</taxon>
        <taxon>Fungi</taxon>
        <taxon>Dikarya</taxon>
        <taxon>Ascomycota</taxon>
        <taxon>Pezizomycotina</taxon>
        <taxon>Eurotiomycetes</taxon>
        <taxon>Eurotiomycetidae</taxon>
        <taxon>Eurotiales</taxon>
        <taxon>Aspergillaceae</taxon>
        <taxon>Aspergillus</taxon>
        <taxon>Aspergillus subgen. Circumdati</taxon>
    </lineage>
</organism>
<dbReference type="EMBL" id="BCWF01000020">
    <property type="protein sequence ID" value="GAT25829.1"/>
    <property type="molecule type" value="Genomic_DNA"/>
</dbReference>
<comment type="caution">
    <text evidence="2">The sequence shown here is derived from an EMBL/GenBank/DDBJ whole genome shotgun (WGS) entry which is preliminary data.</text>
</comment>
<evidence type="ECO:0000313" key="3">
    <source>
        <dbReference type="Proteomes" id="UP000075230"/>
    </source>
</evidence>
<gene>
    <name evidence="2" type="ORF">RIB2604_02004080</name>
</gene>
<dbReference type="AlphaFoldDB" id="A0A146FK42"/>
<evidence type="ECO:0000313" key="2">
    <source>
        <dbReference type="EMBL" id="GAT25829.1"/>
    </source>
</evidence>
<sequence>MTIENITTTTKKPSNPDPSPNAYSKPSSKRSAQRAGSRPTLAIRQPDISLLTILTTGYITTGKGKGASAKIILEPQISCSSELPGGDCFGDGIPIYYSFGGLWTGGSVVVVVGLPSWVPV</sequence>
<reference evidence="2 3" key="1">
    <citation type="journal article" date="2016" name="DNA Res.">
        <title>Genome sequence of Aspergillus luchuensis NBRC 4314.</title>
        <authorList>
            <person name="Yamada O."/>
            <person name="Machida M."/>
            <person name="Hosoyama A."/>
            <person name="Goto M."/>
            <person name="Takahashi T."/>
            <person name="Futagami T."/>
            <person name="Yamagata Y."/>
            <person name="Takeuchi M."/>
            <person name="Kobayashi T."/>
            <person name="Koike H."/>
            <person name="Abe K."/>
            <person name="Asai K."/>
            <person name="Arita M."/>
            <person name="Fujita N."/>
            <person name="Fukuda K."/>
            <person name="Higa K."/>
            <person name="Horikawa H."/>
            <person name="Ishikawa T."/>
            <person name="Jinno K."/>
            <person name="Kato Y."/>
            <person name="Kirimura K."/>
            <person name="Mizutani O."/>
            <person name="Nakasone K."/>
            <person name="Sano M."/>
            <person name="Shiraishi Y."/>
            <person name="Tsukahara M."/>
            <person name="Gomi K."/>
        </authorList>
    </citation>
    <scope>NUCLEOTIDE SEQUENCE [LARGE SCALE GENOMIC DNA]</scope>
    <source>
        <strain evidence="2 3">RIB 2604</strain>
    </source>
</reference>
<reference evidence="3" key="2">
    <citation type="submission" date="2016-02" db="EMBL/GenBank/DDBJ databases">
        <title>Genome sequencing of Aspergillus luchuensis NBRC 4314.</title>
        <authorList>
            <person name="Yamada O."/>
        </authorList>
    </citation>
    <scope>NUCLEOTIDE SEQUENCE [LARGE SCALE GENOMIC DNA]</scope>
    <source>
        <strain evidence="3">RIB 2604</strain>
    </source>
</reference>
<protein>
    <submittedName>
        <fullName evidence="2">Sphinganine-1-phosphate aldolase Bst1</fullName>
    </submittedName>
</protein>
<dbReference type="Proteomes" id="UP000075230">
    <property type="component" value="Unassembled WGS sequence"/>
</dbReference>
<accession>A0A146FK42</accession>